<dbReference type="KEGG" id="cfh:C1707_25315"/>
<dbReference type="Gene3D" id="2.40.128.260">
    <property type="entry name" value="Type IV secretion system, VirB10/TraB/TrbI"/>
    <property type="match status" value="1"/>
</dbReference>
<evidence type="ECO:0000256" key="6">
    <source>
        <dbReference type="SAM" id="MobiDB-lite"/>
    </source>
</evidence>
<comment type="similarity">
    <text evidence="2">Belongs to the TrbI/VirB10 family.</text>
</comment>
<dbReference type="EMBL" id="CP026100">
    <property type="protein sequence ID" value="AYV49294.1"/>
    <property type="molecule type" value="Genomic_DNA"/>
</dbReference>
<dbReference type="InterPro" id="IPR042217">
    <property type="entry name" value="T4SS_VirB10/TrbI"/>
</dbReference>
<feature type="compositionally biased region" description="Low complexity" evidence="6">
    <location>
        <begin position="149"/>
        <end position="164"/>
    </location>
</feature>
<dbReference type="AlphaFoldDB" id="A0A2N5CNP0"/>
<keyword evidence="3 7" id="KW-0812">Transmembrane</keyword>
<keyword evidence="5 7" id="KW-0472">Membrane</keyword>
<accession>A0A2N5CNP0</accession>
<evidence type="ECO:0000256" key="7">
    <source>
        <dbReference type="SAM" id="Phobius"/>
    </source>
</evidence>
<keyword evidence="11" id="KW-1185">Reference proteome</keyword>
<keyword evidence="4 7" id="KW-1133">Transmembrane helix</keyword>
<dbReference type="RefSeq" id="WP_101714855.1">
    <property type="nucleotide sequence ID" value="NZ_CP026100.1"/>
</dbReference>
<evidence type="ECO:0000313" key="11">
    <source>
        <dbReference type="Proteomes" id="UP000281192"/>
    </source>
</evidence>
<evidence type="ECO:0000313" key="8">
    <source>
        <dbReference type="EMBL" id="AYV49294.1"/>
    </source>
</evidence>
<evidence type="ECO:0000256" key="1">
    <source>
        <dbReference type="ARBA" id="ARBA00004167"/>
    </source>
</evidence>
<comment type="subcellular location">
    <subcellularLocation>
        <location evidence="1">Membrane</location>
        <topology evidence="1">Single-pass membrane protein</topology>
    </subcellularLocation>
</comment>
<gene>
    <name evidence="8" type="ORF">C1707_25315</name>
    <name evidence="9" type="ORF">CFHF_20800</name>
</gene>
<feature type="compositionally biased region" description="Pro residues" evidence="6">
    <location>
        <begin position="105"/>
        <end position="121"/>
    </location>
</feature>
<organism evidence="9 10">
    <name type="scientific">Caulobacter flavus</name>
    <dbReference type="NCBI Taxonomy" id="1679497"/>
    <lineage>
        <taxon>Bacteria</taxon>
        <taxon>Pseudomonadati</taxon>
        <taxon>Pseudomonadota</taxon>
        <taxon>Alphaproteobacteria</taxon>
        <taxon>Caulobacterales</taxon>
        <taxon>Caulobacteraceae</taxon>
        <taxon>Caulobacter</taxon>
    </lineage>
</organism>
<protein>
    <submittedName>
        <fullName evidence="9">Type VI secretion protein</fullName>
    </submittedName>
</protein>
<dbReference type="OrthoDB" id="9807354at2"/>
<proteinExistence type="inferred from homology"/>
<dbReference type="Proteomes" id="UP000281192">
    <property type="component" value="Chromosome"/>
</dbReference>
<evidence type="ECO:0000256" key="2">
    <source>
        <dbReference type="ARBA" id="ARBA00010265"/>
    </source>
</evidence>
<dbReference type="CDD" id="cd16429">
    <property type="entry name" value="VirB10"/>
    <property type="match status" value="1"/>
</dbReference>
<dbReference type="Proteomes" id="UP000234483">
    <property type="component" value="Unassembled WGS sequence"/>
</dbReference>
<evidence type="ECO:0000256" key="3">
    <source>
        <dbReference type="ARBA" id="ARBA00022692"/>
    </source>
</evidence>
<evidence type="ECO:0000256" key="4">
    <source>
        <dbReference type="ARBA" id="ARBA00022989"/>
    </source>
</evidence>
<evidence type="ECO:0000313" key="10">
    <source>
        <dbReference type="Proteomes" id="UP000234483"/>
    </source>
</evidence>
<reference evidence="9 10" key="1">
    <citation type="submission" date="2017-12" db="EMBL/GenBank/DDBJ databases">
        <title>The genome sequence of Caulobacter flavus CGMCC1 15093.</title>
        <authorList>
            <person name="Gao J."/>
            <person name="Mao X."/>
            <person name="Sun J."/>
        </authorList>
    </citation>
    <scope>NUCLEOTIDE SEQUENCE [LARGE SCALE GENOMIC DNA]</scope>
    <source>
        <strain evidence="9 10">CGMCC1 15093</strain>
    </source>
</reference>
<sequence>MTHDIDPRLTPQVQDDLAAADAQARPVVGKAGGVSNLAIMAGFGVFGVAVFAWLSSHRADASQRQPVAAPPAAAQPAPVARLAQVQGPLYAVPAPQFTVDNSAPADPPPPPAPAYAPPPPAAVFAGPADDSGRRRAPTLVVDLSDRGQPAAKPSPGSPAAAAGEATRVAALNPDERFADRVGLDEAAPAKATAMQDLDAIIPQGAVIPAVMETAINSDLPGLARAMVVRDVKSFDGSTVLIPRGSRVIGQYKSGLALGASRVFVIWTRVIRPDGVSVQIGSPAADPLGRGGLEGKVDRDFFTRFGGSILTSVLSAGVAAVSNGRSNSQIYIGSMSEAANLANAAKGANTSPTIKTPQGAPVTIFVARDLDFTGVRSL</sequence>
<evidence type="ECO:0000256" key="5">
    <source>
        <dbReference type="ARBA" id="ARBA00023136"/>
    </source>
</evidence>
<dbReference type="InterPro" id="IPR005498">
    <property type="entry name" value="T4SS_VirB10/TraB/TrbI"/>
</dbReference>
<dbReference type="Pfam" id="PF03743">
    <property type="entry name" value="TrbI"/>
    <property type="match status" value="1"/>
</dbReference>
<evidence type="ECO:0000313" key="9">
    <source>
        <dbReference type="EMBL" id="PLR08294.1"/>
    </source>
</evidence>
<dbReference type="EMBL" id="PJRQ01000042">
    <property type="protein sequence ID" value="PLR08294.1"/>
    <property type="molecule type" value="Genomic_DNA"/>
</dbReference>
<name>A0A2N5CNP0_9CAUL</name>
<feature type="region of interest" description="Disordered" evidence="6">
    <location>
        <begin position="97"/>
        <end position="164"/>
    </location>
</feature>
<dbReference type="GO" id="GO:0016020">
    <property type="term" value="C:membrane"/>
    <property type="evidence" value="ECO:0007669"/>
    <property type="project" value="UniProtKB-SubCell"/>
</dbReference>
<reference evidence="8 11" key="2">
    <citation type="submission" date="2018-01" db="EMBL/GenBank/DDBJ databases">
        <title>Complete genome sequence of Caulobacter flavus RHGG3.</title>
        <authorList>
            <person name="Yang E."/>
        </authorList>
    </citation>
    <scope>NUCLEOTIDE SEQUENCE [LARGE SCALE GENOMIC DNA]</scope>
    <source>
        <strain evidence="8 11">RHGG3</strain>
    </source>
</reference>
<feature type="transmembrane region" description="Helical" evidence="7">
    <location>
        <begin position="34"/>
        <end position="54"/>
    </location>
</feature>